<feature type="domain" description="Histidine kinase/HSP90-like ATPase" evidence="8">
    <location>
        <begin position="37"/>
        <end position="141"/>
    </location>
</feature>
<comment type="function">
    <text evidence="7">Binds to sigma F and blocks its ability to form an RNA polymerase holoenzyme (E-sigma F). Phosphorylates SpoIIAA on a serine residue. This phosphorylation may enable SpoIIAA to act as an anti-anti-sigma factor that counteracts SpoIIAB and thus releases sigma F from inhibition.</text>
</comment>
<evidence type="ECO:0000256" key="1">
    <source>
        <dbReference type="ARBA" id="ARBA00022527"/>
    </source>
</evidence>
<dbReference type="InterPro" id="IPR010194">
    <property type="entry name" value="Anti-sigma_F"/>
</dbReference>
<dbReference type="Gene3D" id="3.30.565.10">
    <property type="entry name" value="Histidine kinase-like ATPase, C-terminal domain"/>
    <property type="match status" value="1"/>
</dbReference>
<dbReference type="AlphaFoldDB" id="A0A7G9FPY4"/>
<keyword evidence="10" id="KW-1185">Reference proteome</keyword>
<evidence type="ECO:0000256" key="6">
    <source>
        <dbReference type="ARBA" id="ARBA00022969"/>
    </source>
</evidence>
<keyword evidence="5 7" id="KW-0067">ATP-binding</keyword>
<organism evidence="9 10">
    <name type="scientific">Wujia chipingensis</name>
    <dbReference type="NCBI Taxonomy" id="2763670"/>
    <lineage>
        <taxon>Bacteria</taxon>
        <taxon>Bacillati</taxon>
        <taxon>Bacillota</taxon>
        <taxon>Clostridia</taxon>
        <taxon>Lachnospirales</taxon>
        <taxon>Lachnospiraceae</taxon>
        <taxon>Wujia</taxon>
    </lineage>
</organism>
<comment type="catalytic activity">
    <reaction evidence="7">
        <text>L-threonyl-[protein] + ATP = O-phospho-L-threonyl-[protein] + ADP + H(+)</text>
        <dbReference type="Rhea" id="RHEA:46608"/>
        <dbReference type="Rhea" id="RHEA-COMP:11060"/>
        <dbReference type="Rhea" id="RHEA-COMP:11605"/>
        <dbReference type="ChEBI" id="CHEBI:15378"/>
        <dbReference type="ChEBI" id="CHEBI:30013"/>
        <dbReference type="ChEBI" id="CHEBI:30616"/>
        <dbReference type="ChEBI" id="CHEBI:61977"/>
        <dbReference type="ChEBI" id="CHEBI:456216"/>
        <dbReference type="EC" id="2.7.11.1"/>
    </reaction>
</comment>
<dbReference type="GO" id="GO:0016989">
    <property type="term" value="F:sigma factor antagonist activity"/>
    <property type="evidence" value="ECO:0007669"/>
    <property type="project" value="InterPro"/>
</dbReference>
<proteinExistence type="inferred from homology"/>
<reference evidence="9 10" key="1">
    <citation type="submission" date="2020-08" db="EMBL/GenBank/DDBJ databases">
        <authorList>
            <person name="Liu C."/>
            <person name="Sun Q."/>
        </authorList>
    </citation>
    <scope>NUCLEOTIDE SEQUENCE [LARGE SCALE GENOMIC DNA]</scope>
    <source>
        <strain evidence="9 10">NSJ-4</strain>
    </source>
</reference>
<name>A0A7G9FPY4_9FIRM</name>
<comment type="catalytic activity">
    <reaction evidence="7">
        <text>L-seryl-[protein] + ATP = O-phospho-L-seryl-[protein] + ADP + H(+)</text>
        <dbReference type="Rhea" id="RHEA:17989"/>
        <dbReference type="Rhea" id="RHEA-COMP:9863"/>
        <dbReference type="Rhea" id="RHEA-COMP:11604"/>
        <dbReference type="ChEBI" id="CHEBI:15378"/>
        <dbReference type="ChEBI" id="CHEBI:29999"/>
        <dbReference type="ChEBI" id="CHEBI:30616"/>
        <dbReference type="ChEBI" id="CHEBI:83421"/>
        <dbReference type="ChEBI" id="CHEBI:456216"/>
        <dbReference type="EC" id="2.7.11.1"/>
    </reaction>
</comment>
<evidence type="ECO:0000256" key="7">
    <source>
        <dbReference type="HAMAP-Rule" id="MF_00637"/>
    </source>
</evidence>
<dbReference type="GO" id="GO:0030436">
    <property type="term" value="P:asexual sporulation"/>
    <property type="evidence" value="ECO:0007669"/>
    <property type="project" value="UniProtKB-UniRule"/>
</dbReference>
<dbReference type="PANTHER" id="PTHR35526">
    <property type="entry name" value="ANTI-SIGMA-F FACTOR RSBW-RELATED"/>
    <property type="match status" value="1"/>
</dbReference>
<evidence type="ECO:0000256" key="4">
    <source>
        <dbReference type="ARBA" id="ARBA00022777"/>
    </source>
</evidence>
<dbReference type="NCBIfam" id="TIGR01925">
    <property type="entry name" value="spIIAB"/>
    <property type="match status" value="1"/>
</dbReference>
<keyword evidence="2 7" id="KW-0808">Transferase</keyword>
<dbReference type="Proteomes" id="UP000515819">
    <property type="component" value="Chromosome"/>
</dbReference>
<dbReference type="Pfam" id="PF13581">
    <property type="entry name" value="HATPase_c_2"/>
    <property type="match status" value="1"/>
</dbReference>
<dbReference type="GO" id="GO:0030435">
    <property type="term" value="P:sporulation resulting in formation of a cellular spore"/>
    <property type="evidence" value="ECO:0007669"/>
    <property type="project" value="UniProtKB-KW"/>
</dbReference>
<dbReference type="GO" id="GO:0004674">
    <property type="term" value="F:protein serine/threonine kinase activity"/>
    <property type="evidence" value="ECO:0007669"/>
    <property type="project" value="UniProtKB-KW"/>
</dbReference>
<keyword evidence="4 7" id="KW-0418">Kinase</keyword>
<keyword evidence="1 7" id="KW-0723">Serine/threonine-protein kinase</keyword>
<protein>
    <recommendedName>
        <fullName evidence="7">Anti-sigma F factor</fullName>
        <ecNumber evidence="7">2.7.11.1</ecNumber>
    </recommendedName>
    <alternativeName>
        <fullName evidence="7">Stage II sporulation protein AB</fullName>
    </alternativeName>
</protein>
<dbReference type="EMBL" id="CP060632">
    <property type="protein sequence ID" value="QNM00616.1"/>
    <property type="molecule type" value="Genomic_DNA"/>
</dbReference>
<evidence type="ECO:0000256" key="5">
    <source>
        <dbReference type="ARBA" id="ARBA00022840"/>
    </source>
</evidence>
<dbReference type="SMART" id="SM00387">
    <property type="entry name" value="HATPase_c"/>
    <property type="match status" value="1"/>
</dbReference>
<dbReference type="KEGG" id="wcp:H9Q76_04850"/>
<dbReference type="GO" id="GO:0042174">
    <property type="term" value="P:negative regulation of sporulation resulting in formation of a cellular spore"/>
    <property type="evidence" value="ECO:0007669"/>
    <property type="project" value="InterPro"/>
</dbReference>
<dbReference type="PANTHER" id="PTHR35526:SF3">
    <property type="entry name" value="ANTI-SIGMA-F FACTOR RSBW"/>
    <property type="match status" value="1"/>
</dbReference>
<dbReference type="GO" id="GO:0005524">
    <property type="term" value="F:ATP binding"/>
    <property type="evidence" value="ECO:0007669"/>
    <property type="project" value="UniProtKB-KW"/>
</dbReference>
<evidence type="ECO:0000256" key="2">
    <source>
        <dbReference type="ARBA" id="ARBA00022679"/>
    </source>
</evidence>
<dbReference type="InterPro" id="IPR003594">
    <property type="entry name" value="HATPase_dom"/>
</dbReference>
<evidence type="ECO:0000259" key="8">
    <source>
        <dbReference type="SMART" id="SM00387"/>
    </source>
</evidence>
<dbReference type="RefSeq" id="WP_021984975.1">
    <property type="nucleotide sequence ID" value="NZ_CP060632.1"/>
</dbReference>
<evidence type="ECO:0000313" key="9">
    <source>
        <dbReference type="EMBL" id="QNM00616.1"/>
    </source>
</evidence>
<comment type="similarity">
    <text evidence="7">Belongs to the anti-sigma-factor family.</text>
</comment>
<dbReference type="EC" id="2.7.11.1" evidence="7"/>
<dbReference type="InterPro" id="IPR050267">
    <property type="entry name" value="Anti-sigma-factor_SerPK"/>
</dbReference>
<evidence type="ECO:0000313" key="10">
    <source>
        <dbReference type="Proteomes" id="UP000515819"/>
    </source>
</evidence>
<gene>
    <name evidence="7" type="primary">spoIIAB</name>
    <name evidence="9" type="ORF">H9Q76_04850</name>
</gene>
<accession>A0A7G9FPY4</accession>
<dbReference type="SUPFAM" id="SSF55874">
    <property type="entry name" value="ATPase domain of HSP90 chaperone/DNA topoisomerase II/histidine kinase"/>
    <property type="match status" value="1"/>
</dbReference>
<sequence>MNSANEMNVEFDSVAKNESFARVIVASFITSTNPTLEEVSDIKTAVSEAVTNAIIHGYEKGAGKIWIRTVVEDRSVYIEVRDKGIGIADVKQAMEPLFTTKPEEERSGMGFSFMEAFMDRLEVESAAGEGTVVKMWKEIGAPAPHYE</sequence>
<dbReference type="InterPro" id="IPR036890">
    <property type="entry name" value="HATPase_C_sf"/>
</dbReference>
<keyword evidence="3 7" id="KW-0547">Nucleotide-binding</keyword>
<dbReference type="HAMAP" id="MF_00637">
    <property type="entry name" value="Anti_sigma_F"/>
    <property type="match status" value="1"/>
</dbReference>
<evidence type="ECO:0000256" key="3">
    <source>
        <dbReference type="ARBA" id="ARBA00022741"/>
    </source>
</evidence>
<keyword evidence="6 7" id="KW-0749">Sporulation</keyword>